<organism evidence="1">
    <name type="scientific">freshwater metagenome</name>
    <dbReference type="NCBI Taxonomy" id="449393"/>
    <lineage>
        <taxon>unclassified sequences</taxon>
        <taxon>metagenomes</taxon>
        <taxon>ecological metagenomes</taxon>
    </lineage>
</organism>
<sequence length="162" mass="16591">MMPGSTSIAGISPAKVVASASSVALSASPSGLVITTSSGKELSSLKSACSLATRVDSAEAGRNDALSFVWTSFSFPASGPARLPNASHSTATPIASHTAFLPGVADRARSRSSSVDVMPIPCQKQMLLPRTAPTVSGFPAEAARSDSLSFVRTMPRMSAVHR</sequence>
<dbReference type="AlphaFoldDB" id="A0A6J7QA75"/>
<dbReference type="EMBL" id="CAFBPD010000144">
    <property type="protein sequence ID" value="CAB5011214.1"/>
    <property type="molecule type" value="Genomic_DNA"/>
</dbReference>
<reference evidence="1" key="1">
    <citation type="submission" date="2020-05" db="EMBL/GenBank/DDBJ databases">
        <authorList>
            <person name="Chiriac C."/>
            <person name="Salcher M."/>
            <person name="Ghai R."/>
            <person name="Kavagutti S V."/>
        </authorList>
    </citation>
    <scope>NUCLEOTIDE SEQUENCE</scope>
</reference>
<accession>A0A6J7QA75</accession>
<name>A0A6J7QA75_9ZZZZ</name>
<evidence type="ECO:0000313" key="1">
    <source>
        <dbReference type="EMBL" id="CAB5011214.1"/>
    </source>
</evidence>
<protein>
    <submittedName>
        <fullName evidence="1">Unannotated protein</fullName>
    </submittedName>
</protein>
<gene>
    <name evidence="1" type="ORF">UFOPK4061_00881</name>
</gene>
<proteinExistence type="predicted"/>